<dbReference type="EC" id="1.-.-.-" evidence="3"/>
<dbReference type="Proteomes" id="UP001269375">
    <property type="component" value="Unassembled WGS sequence"/>
</dbReference>
<dbReference type="EMBL" id="JARWAO010000005">
    <property type="protein sequence ID" value="MDR5896360.1"/>
    <property type="molecule type" value="Genomic_DNA"/>
</dbReference>
<keyword evidence="1" id="KW-0472">Membrane</keyword>
<dbReference type="PANTHER" id="PTHR10632">
    <property type="entry name" value="SULFIDE:QUINONE OXIDOREDUCTASE"/>
    <property type="match status" value="1"/>
</dbReference>
<keyword evidence="3" id="KW-0560">Oxidoreductase</keyword>
<dbReference type="SUPFAM" id="SSF51905">
    <property type="entry name" value="FAD/NAD(P)-binding domain"/>
    <property type="match status" value="2"/>
</dbReference>
<keyword evidence="1" id="KW-1133">Transmembrane helix</keyword>
<evidence type="ECO:0000313" key="4">
    <source>
        <dbReference type="Proteomes" id="UP001269375"/>
    </source>
</evidence>
<dbReference type="RefSeq" id="WP_251593921.1">
    <property type="nucleotide sequence ID" value="NZ_JAMLJI010000003.1"/>
</dbReference>
<dbReference type="Pfam" id="PF07992">
    <property type="entry name" value="Pyr_redox_2"/>
    <property type="match status" value="1"/>
</dbReference>
<dbReference type="InterPro" id="IPR023753">
    <property type="entry name" value="FAD/NAD-binding_dom"/>
</dbReference>
<dbReference type="InterPro" id="IPR015904">
    <property type="entry name" value="Sulphide_quinone_reductase"/>
</dbReference>
<dbReference type="PANTHER" id="PTHR10632:SF2">
    <property type="entry name" value="SULFIDE:QUINONE OXIDOREDUCTASE, MITOCHONDRIAL"/>
    <property type="match status" value="1"/>
</dbReference>
<evidence type="ECO:0000259" key="2">
    <source>
        <dbReference type="Pfam" id="PF07992"/>
    </source>
</evidence>
<proteinExistence type="predicted"/>
<keyword evidence="1" id="KW-0812">Transmembrane</keyword>
<protein>
    <submittedName>
        <fullName evidence="3">FAD/NAD(P)-binding oxidoreductase</fullName>
        <ecNumber evidence="3">1.-.-.-</ecNumber>
    </submittedName>
</protein>
<dbReference type="PRINTS" id="PR00469">
    <property type="entry name" value="PNDRDTASEII"/>
</dbReference>
<accession>A0ABU1GWD4</accession>
<feature type="domain" description="FAD/NAD(P)-binding" evidence="2">
    <location>
        <begin position="13"/>
        <end position="317"/>
    </location>
</feature>
<comment type="caution">
    <text evidence="3">The sequence shown here is derived from an EMBL/GenBank/DDBJ whole genome shotgun (WGS) entry which is preliminary data.</text>
</comment>
<sequence>MSTLKNKSSHHVYDVVIVGGGTAGIAAAASLLKRHPRLEIAVVEPSANHYYQPGWTLVGAGLMPYEQTHRPMIQVLPDDVIWYQQRVRTIAPRRRWIALGSGQQLQYRVLIIAMGLTLNWKGIEGLEETLGSNGVSSNYMPELSPYTWQNIQALTTGRALFTQPLETIKCAGAPQKTMYLACDHWRKAGVLSNVDVHFHNSRASLFGIDAFVPVLSKYLEHYGISHHSQEELVAVDGTHRQAFFRYQGDQGLREYEARFDMLHVVPPQCAPALISDCGLADSGGWLDVDPGTLQHTYFPTIFGIGDVCGTGNAKTAAAVRAQMPVVTDNVLAVLRGAMPKQKYDGYGACPLTVEHGRVVLAEFDYSGELQPSLPQWLVGSTEPSRLAWWVKTQLMPRYYWNGLLKGRKRLL</sequence>
<name>A0ABU1GWD4_9GAMM</name>
<feature type="transmembrane region" description="Helical" evidence="1">
    <location>
        <begin position="12"/>
        <end position="32"/>
    </location>
</feature>
<dbReference type="GO" id="GO:0016491">
    <property type="term" value="F:oxidoreductase activity"/>
    <property type="evidence" value="ECO:0007669"/>
    <property type="project" value="UniProtKB-KW"/>
</dbReference>
<evidence type="ECO:0000313" key="3">
    <source>
        <dbReference type="EMBL" id="MDR5896360.1"/>
    </source>
</evidence>
<organism evidence="3 4">
    <name type="scientific">Larsenimonas suaedae</name>
    <dbReference type="NCBI Taxonomy" id="1851019"/>
    <lineage>
        <taxon>Bacteria</taxon>
        <taxon>Pseudomonadati</taxon>
        <taxon>Pseudomonadota</taxon>
        <taxon>Gammaproteobacteria</taxon>
        <taxon>Oceanospirillales</taxon>
        <taxon>Halomonadaceae</taxon>
        <taxon>Larsenimonas</taxon>
    </lineage>
</organism>
<reference evidence="3 4" key="1">
    <citation type="submission" date="2023-04" db="EMBL/GenBank/DDBJ databases">
        <title>A long-awaited taxogenomic arrangement of the family Halomonadaceae.</title>
        <authorList>
            <person name="De La Haba R."/>
            <person name="Chuvochina M."/>
            <person name="Wittouck S."/>
            <person name="Arahal D.R."/>
            <person name="Sanchez-Porro C."/>
            <person name="Hugenholtz P."/>
            <person name="Ventosa A."/>
        </authorList>
    </citation>
    <scope>NUCLEOTIDE SEQUENCE [LARGE SCALE GENOMIC DNA]</scope>
    <source>
        <strain evidence="3 4">DSM 22428</strain>
    </source>
</reference>
<dbReference type="InterPro" id="IPR036188">
    <property type="entry name" value="FAD/NAD-bd_sf"/>
</dbReference>
<evidence type="ECO:0000256" key="1">
    <source>
        <dbReference type="SAM" id="Phobius"/>
    </source>
</evidence>
<keyword evidence="4" id="KW-1185">Reference proteome</keyword>
<gene>
    <name evidence="3" type="ORF">QC825_09780</name>
</gene>
<dbReference type="Gene3D" id="3.50.50.60">
    <property type="entry name" value="FAD/NAD(P)-binding domain"/>
    <property type="match status" value="2"/>
</dbReference>